<feature type="active site" description="Nucleophile" evidence="11">
    <location>
        <position position="331"/>
    </location>
</feature>
<accession>A0AAE1FLC4</accession>
<keyword evidence="6 11" id="KW-0808">Transferase</keyword>
<keyword evidence="4" id="KW-0820">tRNA-binding</keyword>
<feature type="domain" description="SAM-dependent MTase RsmB/NOP-type" evidence="13">
    <location>
        <begin position="85"/>
        <end position="439"/>
    </location>
</feature>
<dbReference type="GO" id="GO:0005737">
    <property type="term" value="C:cytoplasm"/>
    <property type="evidence" value="ECO:0007669"/>
    <property type="project" value="TreeGrafter"/>
</dbReference>
<dbReference type="AlphaFoldDB" id="A0AAE1FLC4"/>
<evidence type="ECO:0000256" key="7">
    <source>
        <dbReference type="ARBA" id="ARBA00022691"/>
    </source>
</evidence>
<feature type="region of interest" description="Disordered" evidence="12">
    <location>
        <begin position="1"/>
        <end position="28"/>
    </location>
</feature>
<feature type="region of interest" description="Disordered" evidence="12">
    <location>
        <begin position="450"/>
        <end position="470"/>
    </location>
</feature>
<proteinExistence type="inferred from homology"/>
<feature type="binding site" evidence="11">
    <location>
        <position position="278"/>
    </location>
    <ligand>
        <name>S-adenosyl-L-methionine</name>
        <dbReference type="ChEBI" id="CHEBI:59789"/>
    </ligand>
</feature>
<feature type="compositionally biased region" description="Basic and acidic residues" evidence="12">
    <location>
        <begin position="670"/>
        <end position="696"/>
    </location>
</feature>
<evidence type="ECO:0000256" key="4">
    <source>
        <dbReference type="ARBA" id="ARBA00022555"/>
    </source>
</evidence>
<protein>
    <recommendedName>
        <fullName evidence="3">tRNA (cytosine(34)-C(5))-methyltransferase</fullName>
        <ecNumber evidence="3">2.1.1.203</ecNumber>
    </recommendedName>
</protein>
<dbReference type="SUPFAM" id="SSF53335">
    <property type="entry name" value="S-adenosyl-L-methionine-dependent methyltransferases"/>
    <property type="match status" value="1"/>
</dbReference>
<dbReference type="PANTHER" id="PTHR22808">
    <property type="entry name" value="NCL1 YEAST -RELATED NOL1/NOP2/FMU SUN DOMAIN-CONTAINING"/>
    <property type="match status" value="1"/>
</dbReference>
<dbReference type="PRINTS" id="PR02008">
    <property type="entry name" value="RCMTFAMILY"/>
</dbReference>
<evidence type="ECO:0000259" key="13">
    <source>
        <dbReference type="PROSITE" id="PS51686"/>
    </source>
</evidence>
<feature type="binding site" evidence="11">
    <location>
        <position position="251"/>
    </location>
    <ligand>
        <name>S-adenosyl-L-methionine</name>
        <dbReference type="ChEBI" id="CHEBI:59789"/>
    </ligand>
</feature>
<dbReference type="Pfam" id="PF01189">
    <property type="entry name" value="Methyltr_RsmB-F"/>
    <property type="match status" value="1"/>
</dbReference>
<keyword evidence="8" id="KW-0819">tRNA processing</keyword>
<keyword evidence="10" id="KW-0539">Nucleus</keyword>
<keyword evidence="9 11" id="KW-0694">RNA-binding</keyword>
<sequence>MGRKPKKQREGQFWKGKSKFERPRKERPPVNYEELVRENKNFEAYYKAQKVVNEGEWDEFMSCMKENLPAAFRITGSKDMACALLGVMKKTFFEPLSKLVPTELPEGELEAGEHTAKPLKPVRLPWYPDNLAWQLNLTRSIIRRCEAYWQLHQFLITETETGNISRQEAVSMIPPLVLDVQPHHKVLDLCAAPGSKTAQLIEFLHGSDDKVLAATPNGLVVANDVDNKRCYMLTHQAKRLQSPAFIITNHDAAFMPNIHHTNQDGNVQPIKFDRVLCDVPCSGDGTLRKNFDVWAKWNPVNGANLHGLQLRIARRGLEMLGVGGRLVYSTCSLNPLENEAVIQRLLLESDDAVQLVDVSQQLPGLKFNPGLEDWVLMNREMEVIKSAAEIPVKNTNLFNKHLFPPSEENKGKLNLTKCIRILPHHQDTGGFFVAVLEKVKPLPGEKVFTEKEDDAKSASNTQRIRQPPKKRRCQGYKEEPYFYFKDDEPIWPGISNFYGMRKEVEPGHFFHRAREGKKRNIYITTNLVKDIITLNQHRLKIINTGVKVLVRSDNKGAPCDFRLAQEGCRVLLPLFSHRKITVTKNDLVLMMQNDDMEMPPEIVTLHSNTQEQCVDLCTGAVAFLYSGDDGVNVELVGWKGNKSVRAYVAKNDRIHYLRLLGADTSRYEKNKFQEQRKTELKNSEKTETSTTDDKTESSMNTSENGDENVTEMTENDAPEDSCVEESNTIEAQ</sequence>
<comment type="subcellular location">
    <subcellularLocation>
        <location evidence="1">Nucleus</location>
    </subcellularLocation>
</comment>
<feature type="binding site" evidence="11">
    <location>
        <position position="224"/>
    </location>
    <ligand>
        <name>S-adenosyl-L-methionine</name>
        <dbReference type="ChEBI" id="CHEBI:59789"/>
    </ligand>
</feature>
<dbReference type="GO" id="GO:0005634">
    <property type="term" value="C:nucleus"/>
    <property type="evidence" value="ECO:0007669"/>
    <property type="project" value="UniProtKB-SubCell"/>
</dbReference>
<dbReference type="InterPro" id="IPR049560">
    <property type="entry name" value="MeTrfase_RsmB-F_NOP2_cat"/>
</dbReference>
<keyword evidence="7 11" id="KW-0949">S-adenosyl-L-methionine</keyword>
<dbReference type="InterPro" id="IPR023270">
    <property type="entry name" value="RCMT_NCL1"/>
</dbReference>
<feature type="binding site" evidence="11">
    <location>
        <begin position="190"/>
        <end position="196"/>
    </location>
    <ligand>
        <name>S-adenosyl-L-methionine</name>
        <dbReference type="ChEBI" id="CHEBI:59789"/>
    </ligand>
</feature>
<dbReference type="EC" id="2.1.1.203" evidence="3"/>
<evidence type="ECO:0000256" key="10">
    <source>
        <dbReference type="ARBA" id="ARBA00023242"/>
    </source>
</evidence>
<dbReference type="Gene3D" id="3.40.50.150">
    <property type="entry name" value="Vaccinia Virus protein VP39"/>
    <property type="match status" value="1"/>
</dbReference>
<dbReference type="InterPro" id="IPR018314">
    <property type="entry name" value="RsmB/NOL1/NOP2-like_CS"/>
</dbReference>
<evidence type="ECO:0000256" key="3">
    <source>
        <dbReference type="ARBA" id="ARBA00012629"/>
    </source>
</evidence>
<dbReference type="PROSITE" id="PS01153">
    <property type="entry name" value="NOL1_NOP2_SUN"/>
    <property type="match status" value="1"/>
</dbReference>
<dbReference type="Pfam" id="PF25378">
    <property type="entry name" value="PUA_NSUN2"/>
    <property type="match status" value="1"/>
</dbReference>
<dbReference type="GO" id="GO:0030488">
    <property type="term" value="P:tRNA methylation"/>
    <property type="evidence" value="ECO:0007669"/>
    <property type="project" value="TreeGrafter"/>
</dbReference>
<dbReference type="Proteomes" id="UP001286313">
    <property type="component" value="Unassembled WGS sequence"/>
</dbReference>
<keyword evidence="15" id="KW-1185">Reference proteome</keyword>
<dbReference type="Pfam" id="PF25376">
    <property type="entry name" value="Pre-PUA_NSUN2"/>
    <property type="match status" value="1"/>
</dbReference>
<dbReference type="InterPro" id="IPR057286">
    <property type="entry name" value="PUA_NSUN2"/>
</dbReference>
<evidence type="ECO:0000256" key="8">
    <source>
        <dbReference type="ARBA" id="ARBA00022694"/>
    </source>
</evidence>
<evidence type="ECO:0000256" key="1">
    <source>
        <dbReference type="ARBA" id="ARBA00004123"/>
    </source>
</evidence>
<dbReference type="GO" id="GO:0016428">
    <property type="term" value="F:tRNA (cytidine-5-)-methyltransferase activity"/>
    <property type="evidence" value="ECO:0007669"/>
    <property type="project" value="InterPro"/>
</dbReference>
<evidence type="ECO:0000256" key="12">
    <source>
        <dbReference type="SAM" id="MobiDB-lite"/>
    </source>
</evidence>
<evidence type="ECO:0000313" key="14">
    <source>
        <dbReference type="EMBL" id="KAK3875267.1"/>
    </source>
</evidence>
<evidence type="ECO:0000256" key="5">
    <source>
        <dbReference type="ARBA" id="ARBA00022603"/>
    </source>
</evidence>
<comment type="caution">
    <text evidence="14">The sequence shown here is derived from an EMBL/GenBank/DDBJ whole genome shotgun (WGS) entry which is preliminary data.</text>
</comment>
<reference evidence="14" key="1">
    <citation type="submission" date="2023-10" db="EMBL/GenBank/DDBJ databases">
        <title>Genome assemblies of two species of porcelain crab, Petrolisthes cinctipes and Petrolisthes manimaculis (Anomura: Porcellanidae).</title>
        <authorList>
            <person name="Angst P."/>
        </authorList>
    </citation>
    <scope>NUCLEOTIDE SEQUENCE</scope>
    <source>
        <strain evidence="14">PB745_01</strain>
        <tissue evidence="14">Gill</tissue>
    </source>
</reference>
<dbReference type="PROSITE" id="PS51686">
    <property type="entry name" value="SAM_MT_RSMB_NOP"/>
    <property type="match status" value="1"/>
</dbReference>
<evidence type="ECO:0000313" key="15">
    <source>
        <dbReference type="Proteomes" id="UP001286313"/>
    </source>
</evidence>
<dbReference type="InterPro" id="IPR023267">
    <property type="entry name" value="RCMT"/>
</dbReference>
<dbReference type="InterPro" id="IPR029063">
    <property type="entry name" value="SAM-dependent_MTases_sf"/>
</dbReference>
<evidence type="ECO:0000256" key="2">
    <source>
        <dbReference type="ARBA" id="ARBA00007494"/>
    </source>
</evidence>
<dbReference type="InterPro" id="IPR001678">
    <property type="entry name" value="MeTrfase_RsmB-F_NOP2_dom"/>
</dbReference>
<evidence type="ECO:0000256" key="6">
    <source>
        <dbReference type="ARBA" id="ARBA00022679"/>
    </source>
</evidence>
<dbReference type="EMBL" id="JAWQEG010001992">
    <property type="protein sequence ID" value="KAK3875267.1"/>
    <property type="molecule type" value="Genomic_DNA"/>
</dbReference>
<evidence type="ECO:0000256" key="11">
    <source>
        <dbReference type="PROSITE-ProRule" id="PRU01023"/>
    </source>
</evidence>
<dbReference type="GO" id="GO:0000049">
    <property type="term" value="F:tRNA binding"/>
    <property type="evidence" value="ECO:0007669"/>
    <property type="project" value="UniProtKB-KW"/>
</dbReference>
<evidence type="ECO:0000256" key="9">
    <source>
        <dbReference type="ARBA" id="ARBA00022884"/>
    </source>
</evidence>
<dbReference type="InterPro" id="IPR057285">
    <property type="entry name" value="Pre-PUA_NSUN2"/>
</dbReference>
<organism evidence="14 15">
    <name type="scientific">Petrolisthes cinctipes</name>
    <name type="common">Flat porcelain crab</name>
    <dbReference type="NCBI Taxonomy" id="88211"/>
    <lineage>
        <taxon>Eukaryota</taxon>
        <taxon>Metazoa</taxon>
        <taxon>Ecdysozoa</taxon>
        <taxon>Arthropoda</taxon>
        <taxon>Crustacea</taxon>
        <taxon>Multicrustacea</taxon>
        <taxon>Malacostraca</taxon>
        <taxon>Eumalacostraca</taxon>
        <taxon>Eucarida</taxon>
        <taxon>Decapoda</taxon>
        <taxon>Pleocyemata</taxon>
        <taxon>Anomura</taxon>
        <taxon>Galatheoidea</taxon>
        <taxon>Porcellanidae</taxon>
        <taxon>Petrolisthes</taxon>
    </lineage>
</organism>
<gene>
    <name evidence="14" type="ORF">Pcinc_019866</name>
</gene>
<dbReference type="CDD" id="cd02440">
    <property type="entry name" value="AdoMet_MTases"/>
    <property type="match status" value="1"/>
</dbReference>
<dbReference type="PRINTS" id="PR02011">
    <property type="entry name" value="RCMTNCL1"/>
</dbReference>
<feature type="compositionally biased region" description="Basic and acidic residues" evidence="12">
    <location>
        <begin position="8"/>
        <end position="28"/>
    </location>
</feature>
<dbReference type="PANTHER" id="PTHR22808:SF1">
    <property type="entry name" value="RNA CYTOSINE-C(5)-METHYLTRANSFERASE NSUN2-RELATED"/>
    <property type="match status" value="1"/>
</dbReference>
<feature type="region of interest" description="Disordered" evidence="12">
    <location>
        <begin position="670"/>
        <end position="732"/>
    </location>
</feature>
<keyword evidence="5 11" id="KW-0489">Methyltransferase</keyword>
<comment type="similarity">
    <text evidence="2 11">Belongs to the class I-like SAM-binding methyltransferase superfamily. RsmB/NOP family.</text>
</comment>
<feature type="compositionally biased region" description="Acidic residues" evidence="12">
    <location>
        <begin position="704"/>
        <end position="723"/>
    </location>
</feature>
<name>A0AAE1FLC4_PETCI</name>